<evidence type="ECO:0000256" key="1">
    <source>
        <dbReference type="SAM" id="MobiDB-lite"/>
    </source>
</evidence>
<name>A0A0C3JM42_PISTI</name>
<dbReference type="EMBL" id="KN832014">
    <property type="protein sequence ID" value="KIN98621.1"/>
    <property type="molecule type" value="Genomic_DNA"/>
</dbReference>
<dbReference type="HOGENOM" id="CLU_163521_0_0_1"/>
<dbReference type="Proteomes" id="UP000054217">
    <property type="component" value="Unassembled WGS sequence"/>
</dbReference>
<keyword evidence="3" id="KW-1185">Reference proteome</keyword>
<organism evidence="2 3">
    <name type="scientific">Pisolithus tinctorius Marx 270</name>
    <dbReference type="NCBI Taxonomy" id="870435"/>
    <lineage>
        <taxon>Eukaryota</taxon>
        <taxon>Fungi</taxon>
        <taxon>Dikarya</taxon>
        <taxon>Basidiomycota</taxon>
        <taxon>Agaricomycotina</taxon>
        <taxon>Agaricomycetes</taxon>
        <taxon>Agaricomycetidae</taxon>
        <taxon>Boletales</taxon>
        <taxon>Sclerodermatineae</taxon>
        <taxon>Pisolithaceae</taxon>
        <taxon>Pisolithus</taxon>
    </lineage>
</organism>
<reference evidence="2 3" key="1">
    <citation type="submission" date="2014-04" db="EMBL/GenBank/DDBJ databases">
        <authorList>
            <consortium name="DOE Joint Genome Institute"/>
            <person name="Kuo A."/>
            <person name="Kohler A."/>
            <person name="Costa M.D."/>
            <person name="Nagy L.G."/>
            <person name="Floudas D."/>
            <person name="Copeland A."/>
            <person name="Barry K.W."/>
            <person name="Cichocki N."/>
            <person name="Veneault-Fourrey C."/>
            <person name="LaButti K."/>
            <person name="Lindquist E.A."/>
            <person name="Lipzen A."/>
            <person name="Lundell T."/>
            <person name="Morin E."/>
            <person name="Murat C."/>
            <person name="Sun H."/>
            <person name="Tunlid A."/>
            <person name="Henrissat B."/>
            <person name="Grigoriev I.V."/>
            <person name="Hibbett D.S."/>
            <person name="Martin F."/>
            <person name="Nordberg H.P."/>
            <person name="Cantor M.N."/>
            <person name="Hua S.X."/>
        </authorList>
    </citation>
    <scope>NUCLEOTIDE SEQUENCE [LARGE SCALE GENOMIC DNA]</scope>
    <source>
        <strain evidence="2 3">Marx 270</strain>
    </source>
</reference>
<reference evidence="3" key="2">
    <citation type="submission" date="2015-01" db="EMBL/GenBank/DDBJ databases">
        <title>Evolutionary Origins and Diversification of the Mycorrhizal Mutualists.</title>
        <authorList>
            <consortium name="DOE Joint Genome Institute"/>
            <consortium name="Mycorrhizal Genomics Consortium"/>
            <person name="Kohler A."/>
            <person name="Kuo A."/>
            <person name="Nagy L.G."/>
            <person name="Floudas D."/>
            <person name="Copeland A."/>
            <person name="Barry K.W."/>
            <person name="Cichocki N."/>
            <person name="Veneault-Fourrey C."/>
            <person name="LaButti K."/>
            <person name="Lindquist E.A."/>
            <person name="Lipzen A."/>
            <person name="Lundell T."/>
            <person name="Morin E."/>
            <person name="Murat C."/>
            <person name="Riley R."/>
            <person name="Ohm R."/>
            <person name="Sun H."/>
            <person name="Tunlid A."/>
            <person name="Henrissat B."/>
            <person name="Grigoriev I.V."/>
            <person name="Hibbett D.S."/>
            <person name="Martin F."/>
        </authorList>
    </citation>
    <scope>NUCLEOTIDE SEQUENCE [LARGE SCALE GENOMIC DNA]</scope>
    <source>
        <strain evidence="3">Marx 270</strain>
    </source>
</reference>
<accession>A0A0C3JM42</accession>
<feature type="non-terminal residue" evidence="2">
    <location>
        <position position="1"/>
    </location>
</feature>
<feature type="region of interest" description="Disordered" evidence="1">
    <location>
        <begin position="24"/>
        <end position="44"/>
    </location>
</feature>
<protein>
    <submittedName>
        <fullName evidence="2">Uncharacterized protein</fullName>
    </submittedName>
</protein>
<feature type="non-terminal residue" evidence="2">
    <location>
        <position position="91"/>
    </location>
</feature>
<evidence type="ECO:0000313" key="2">
    <source>
        <dbReference type="EMBL" id="KIN98621.1"/>
    </source>
</evidence>
<gene>
    <name evidence="2" type="ORF">M404DRAFT_1005300</name>
</gene>
<sequence length="91" mass="9706">LSMACSCRSHSHSTHRVWTFAPEGPSSGVAGSSSPPTSCSSSASSISVTFSFPFPCVLFFFSPWELPVPALFREGPATASSHVQLHVFFLL</sequence>
<dbReference type="AlphaFoldDB" id="A0A0C3JM42"/>
<dbReference type="InParanoid" id="A0A0C3JM42"/>
<proteinExistence type="predicted"/>
<evidence type="ECO:0000313" key="3">
    <source>
        <dbReference type="Proteomes" id="UP000054217"/>
    </source>
</evidence>